<dbReference type="GeneID" id="94550932"/>
<dbReference type="OrthoDB" id="1150971at2"/>
<feature type="chain" id="PRO_5015538070" description="Tetratricopeptide repeat protein" evidence="1">
    <location>
        <begin position="23"/>
        <end position="214"/>
    </location>
</feature>
<proteinExistence type="predicted"/>
<sequence>MKSLKQIVLLALIGLTGLCATAQETAYADVMNRKVAALDSLPPTEYVALATEFSRIAAVSGADWHAAYYAAYCRIIPALGDPSEADRLSSEAETMLTLAESLGGDRSEIACLRSMVATARLLVNPQERWQTYGMESSRQLAIAMQANPENPRAYYLQAQSLLYTPAQFGGGKDKALPLAQKAVACYAAATVSPAYAPHWGERQARRLLSQCQAE</sequence>
<reference evidence="2 3" key="1">
    <citation type="submission" date="2018-04" db="EMBL/GenBank/DDBJ databases">
        <title>Genomic Encyclopedia of Type Strains, Phase IV (KMG-IV): sequencing the most valuable type-strain genomes for metagenomic binning, comparative biology and taxonomic classification.</title>
        <authorList>
            <person name="Goeker M."/>
        </authorList>
    </citation>
    <scope>NUCLEOTIDE SEQUENCE [LARGE SCALE GENOMIC DNA]</scope>
    <source>
        <strain evidence="2 3">DSM 28520</strain>
    </source>
</reference>
<accession>A0A2U1FAU5</accession>
<dbReference type="AlphaFoldDB" id="A0A2U1FAU5"/>
<gene>
    <name evidence="2" type="ORF">C7382_10944</name>
</gene>
<keyword evidence="3" id="KW-1185">Reference proteome</keyword>
<evidence type="ECO:0000256" key="1">
    <source>
        <dbReference type="SAM" id="SignalP"/>
    </source>
</evidence>
<dbReference type="Proteomes" id="UP000245462">
    <property type="component" value="Unassembled WGS sequence"/>
</dbReference>
<keyword evidence="1" id="KW-0732">Signal</keyword>
<evidence type="ECO:0000313" key="2">
    <source>
        <dbReference type="EMBL" id="PVZ09302.1"/>
    </source>
</evidence>
<comment type="caution">
    <text evidence="2">The sequence shown here is derived from an EMBL/GenBank/DDBJ whole genome shotgun (WGS) entry which is preliminary data.</text>
</comment>
<feature type="signal peptide" evidence="1">
    <location>
        <begin position="1"/>
        <end position="22"/>
    </location>
</feature>
<protein>
    <recommendedName>
        <fullName evidence="4">Tetratricopeptide repeat protein</fullName>
    </recommendedName>
</protein>
<name>A0A2U1FAU5_9PORP</name>
<organism evidence="2 3">
    <name type="scientific">Porphyromonas loveana</name>
    <dbReference type="NCBI Taxonomy" id="1884669"/>
    <lineage>
        <taxon>Bacteria</taxon>
        <taxon>Pseudomonadati</taxon>
        <taxon>Bacteroidota</taxon>
        <taxon>Bacteroidia</taxon>
        <taxon>Bacteroidales</taxon>
        <taxon>Porphyromonadaceae</taxon>
        <taxon>Porphyromonas</taxon>
    </lineage>
</organism>
<evidence type="ECO:0008006" key="4">
    <source>
        <dbReference type="Google" id="ProtNLM"/>
    </source>
</evidence>
<dbReference type="EMBL" id="QEKY01000009">
    <property type="protein sequence ID" value="PVZ09302.1"/>
    <property type="molecule type" value="Genomic_DNA"/>
</dbReference>
<dbReference type="RefSeq" id="WP_116679466.1">
    <property type="nucleotide sequence ID" value="NZ_JBGXZY010000105.1"/>
</dbReference>
<evidence type="ECO:0000313" key="3">
    <source>
        <dbReference type="Proteomes" id="UP000245462"/>
    </source>
</evidence>